<dbReference type="RefSeq" id="WP_094234251.1">
    <property type="nucleotide sequence ID" value="NZ_CP016199.1"/>
</dbReference>
<keyword evidence="6" id="KW-0479">Metal-binding</keyword>
<evidence type="ECO:0000256" key="4">
    <source>
        <dbReference type="ARBA" id="ARBA00015100"/>
    </source>
</evidence>
<comment type="catalytic activity">
    <reaction evidence="11">
        <text>isopentenyl diphosphate + (2E)-geranyl diphosphate = (2E,6E)-farnesyl diphosphate + diphosphate</text>
        <dbReference type="Rhea" id="RHEA:19361"/>
        <dbReference type="ChEBI" id="CHEBI:33019"/>
        <dbReference type="ChEBI" id="CHEBI:58057"/>
        <dbReference type="ChEBI" id="CHEBI:128769"/>
        <dbReference type="ChEBI" id="CHEBI:175763"/>
        <dbReference type="EC" id="2.5.1.10"/>
    </reaction>
</comment>
<evidence type="ECO:0000313" key="13">
    <source>
        <dbReference type="EMBL" id="ASS38016.1"/>
    </source>
</evidence>
<evidence type="ECO:0000256" key="8">
    <source>
        <dbReference type="ARBA" id="ARBA00023229"/>
    </source>
</evidence>
<comment type="cofactor">
    <cofactor evidence="1">
        <name>Mg(2+)</name>
        <dbReference type="ChEBI" id="CHEBI:18420"/>
    </cofactor>
</comment>
<dbReference type="PANTHER" id="PTHR43281">
    <property type="entry name" value="FARNESYL DIPHOSPHATE SYNTHASE"/>
    <property type="match status" value="1"/>
</dbReference>
<evidence type="ECO:0000256" key="3">
    <source>
        <dbReference type="ARBA" id="ARBA00012439"/>
    </source>
</evidence>
<evidence type="ECO:0000256" key="10">
    <source>
        <dbReference type="ARBA" id="ARBA00032873"/>
    </source>
</evidence>
<evidence type="ECO:0000313" key="14">
    <source>
        <dbReference type="Proteomes" id="UP000214689"/>
    </source>
</evidence>
<dbReference type="EMBL" id="CP016199">
    <property type="protein sequence ID" value="ASS38016.1"/>
    <property type="molecule type" value="Genomic_DNA"/>
</dbReference>
<dbReference type="SFLD" id="SFLDG01017">
    <property type="entry name" value="Polyprenyl_Transferase_Like"/>
    <property type="match status" value="1"/>
</dbReference>
<dbReference type="InterPro" id="IPR033749">
    <property type="entry name" value="Polyprenyl_synt_CS"/>
</dbReference>
<dbReference type="Gene3D" id="1.10.600.10">
    <property type="entry name" value="Farnesyl Diphosphate Synthase"/>
    <property type="match status" value="1"/>
</dbReference>
<evidence type="ECO:0000256" key="12">
    <source>
        <dbReference type="RuleBase" id="RU004466"/>
    </source>
</evidence>
<evidence type="ECO:0000256" key="7">
    <source>
        <dbReference type="ARBA" id="ARBA00022842"/>
    </source>
</evidence>
<keyword evidence="5 12" id="KW-0808">Transferase</keyword>
<dbReference type="InterPro" id="IPR008949">
    <property type="entry name" value="Isoprenoid_synthase_dom_sf"/>
</dbReference>
<dbReference type="Pfam" id="PF00348">
    <property type="entry name" value="polyprenyl_synt"/>
    <property type="match status" value="1"/>
</dbReference>
<evidence type="ECO:0000256" key="9">
    <source>
        <dbReference type="ARBA" id="ARBA00032380"/>
    </source>
</evidence>
<evidence type="ECO:0000256" key="11">
    <source>
        <dbReference type="ARBA" id="ARBA00049399"/>
    </source>
</evidence>
<reference evidence="14" key="1">
    <citation type="submission" date="2016-05" db="EMBL/GenBank/DDBJ databases">
        <authorList>
            <person name="Holder M.E."/>
            <person name="Ajami N.J."/>
            <person name="Petrosino J.F."/>
        </authorList>
    </citation>
    <scope>NUCLEOTIDE SEQUENCE [LARGE SCALE GENOMIC DNA]</scope>
    <source>
        <strain evidence="14">ATCC 700696</strain>
    </source>
</reference>
<dbReference type="SFLD" id="SFLDS00005">
    <property type="entry name" value="Isoprenoid_Synthase_Type_I"/>
    <property type="match status" value="1"/>
</dbReference>
<evidence type="ECO:0000256" key="5">
    <source>
        <dbReference type="ARBA" id="ARBA00022679"/>
    </source>
</evidence>
<evidence type="ECO:0000256" key="6">
    <source>
        <dbReference type="ARBA" id="ARBA00022723"/>
    </source>
</evidence>
<dbReference type="GO" id="GO:0046872">
    <property type="term" value="F:metal ion binding"/>
    <property type="evidence" value="ECO:0007669"/>
    <property type="project" value="UniProtKB-KW"/>
</dbReference>
<dbReference type="GO" id="GO:0016114">
    <property type="term" value="P:terpenoid biosynthetic process"/>
    <property type="evidence" value="ECO:0007669"/>
    <property type="project" value="UniProtKB-ARBA"/>
</dbReference>
<evidence type="ECO:0000256" key="2">
    <source>
        <dbReference type="ARBA" id="ARBA00006706"/>
    </source>
</evidence>
<dbReference type="PROSITE" id="PS00444">
    <property type="entry name" value="POLYPRENYL_SYNTHASE_2"/>
    <property type="match status" value="1"/>
</dbReference>
<gene>
    <name evidence="13" type="ORF">AXF17_05970</name>
</gene>
<dbReference type="GO" id="GO:0004337">
    <property type="term" value="F:(2E,6E)-farnesyl diphosphate synthase activity"/>
    <property type="evidence" value="ECO:0007669"/>
    <property type="project" value="UniProtKB-EC"/>
</dbReference>
<proteinExistence type="inferred from homology"/>
<evidence type="ECO:0000256" key="1">
    <source>
        <dbReference type="ARBA" id="ARBA00001946"/>
    </source>
</evidence>
<dbReference type="CDD" id="cd00685">
    <property type="entry name" value="Trans_IPPS_HT"/>
    <property type="match status" value="1"/>
</dbReference>
<dbReference type="PANTHER" id="PTHR43281:SF1">
    <property type="entry name" value="FARNESYL DIPHOSPHATE SYNTHASE"/>
    <property type="match status" value="1"/>
</dbReference>
<sequence>MYSYDEYKAIIEKHLLDYIPVIDIKARTLFDSMEYSIMSGGKRLRPVMLLAACDFAGGDIYEALPFACAIEYIHTYSLIHDDLPAMDDDDLRRGNPTNHKVFGEDIAILGGDALLNTAMELMFRDFTYHFDNPEKLKRHCCAGLTIAKAAGVNGMIAGQVVDVKNNIKDCSHEFVDFIEENKTGALISAPIISGLGIGGADKEVVDAFTIYARLIGKAFQISDDILDMTGSAEELGKTPGKDSQQEKANFAIVNGIEQARQELHKLTITAIESIERFETQDKKFFTDLALKLEQRRA</sequence>
<comment type="similarity">
    <text evidence="2 12">Belongs to the FPP/GGPP synthase family.</text>
</comment>
<dbReference type="FunFam" id="1.10.600.10:FF:000001">
    <property type="entry name" value="Geranylgeranyl diphosphate synthase"/>
    <property type="match status" value="1"/>
</dbReference>
<dbReference type="EC" id="2.5.1.10" evidence="3"/>
<dbReference type="PROSITE" id="PS00723">
    <property type="entry name" value="POLYPRENYL_SYNTHASE_1"/>
    <property type="match status" value="1"/>
</dbReference>
<dbReference type="InterPro" id="IPR053378">
    <property type="entry name" value="Prenyl_diphosphate_synthase"/>
</dbReference>
<organism evidence="13 14">
    <name type="scientific">Mogibacterium pumilum</name>
    <dbReference type="NCBI Taxonomy" id="86332"/>
    <lineage>
        <taxon>Bacteria</taxon>
        <taxon>Bacillati</taxon>
        <taxon>Bacillota</taxon>
        <taxon>Clostridia</taxon>
        <taxon>Peptostreptococcales</taxon>
        <taxon>Anaerovoracaceae</taxon>
        <taxon>Mogibacterium</taxon>
    </lineage>
</organism>
<dbReference type="Proteomes" id="UP000214689">
    <property type="component" value="Chromosome"/>
</dbReference>
<keyword evidence="7" id="KW-0460">Magnesium</keyword>
<keyword evidence="14" id="KW-1185">Reference proteome</keyword>
<protein>
    <recommendedName>
        <fullName evidence="4">Farnesyl diphosphate synthase</fullName>
        <ecNumber evidence="3">2.5.1.10</ecNumber>
    </recommendedName>
    <alternativeName>
        <fullName evidence="10">(2E,6E)-farnesyl diphosphate synthase</fullName>
    </alternativeName>
    <alternativeName>
        <fullName evidence="9">Geranyltranstransferase</fullName>
    </alternativeName>
</protein>
<name>A0A223ASQ8_9FIRM</name>
<dbReference type="InterPro" id="IPR000092">
    <property type="entry name" value="Polyprenyl_synt"/>
</dbReference>
<dbReference type="SUPFAM" id="SSF48576">
    <property type="entry name" value="Terpenoid synthases"/>
    <property type="match status" value="1"/>
</dbReference>
<dbReference type="NCBIfam" id="NF045485">
    <property type="entry name" value="FPPsyn"/>
    <property type="match status" value="1"/>
</dbReference>
<dbReference type="AlphaFoldDB" id="A0A223ASQ8"/>
<dbReference type="OrthoDB" id="9805316at2"/>
<accession>A0A223ASQ8</accession>
<dbReference type="GO" id="GO:0005737">
    <property type="term" value="C:cytoplasm"/>
    <property type="evidence" value="ECO:0007669"/>
    <property type="project" value="UniProtKB-ARBA"/>
</dbReference>
<keyword evidence="8" id="KW-0414">Isoprene biosynthesis</keyword>